<evidence type="ECO:0000313" key="1">
    <source>
        <dbReference type="EMBL" id="KAI3802792.1"/>
    </source>
</evidence>
<reference evidence="2" key="1">
    <citation type="journal article" date="2022" name="Mol. Ecol. Resour.">
        <title>The genomes of chicory, endive, great burdock and yacon provide insights into Asteraceae palaeo-polyploidization history and plant inulin production.</title>
        <authorList>
            <person name="Fan W."/>
            <person name="Wang S."/>
            <person name="Wang H."/>
            <person name="Wang A."/>
            <person name="Jiang F."/>
            <person name="Liu H."/>
            <person name="Zhao H."/>
            <person name="Xu D."/>
            <person name="Zhang Y."/>
        </authorList>
    </citation>
    <scope>NUCLEOTIDE SEQUENCE [LARGE SCALE GENOMIC DNA]</scope>
    <source>
        <strain evidence="2">cv. Yunnan</strain>
    </source>
</reference>
<evidence type="ECO:0000313" key="2">
    <source>
        <dbReference type="Proteomes" id="UP001056120"/>
    </source>
</evidence>
<accession>A0ACB9I403</accession>
<keyword evidence="2" id="KW-1185">Reference proteome</keyword>
<organism evidence="1 2">
    <name type="scientific">Smallanthus sonchifolius</name>
    <dbReference type="NCBI Taxonomy" id="185202"/>
    <lineage>
        <taxon>Eukaryota</taxon>
        <taxon>Viridiplantae</taxon>
        <taxon>Streptophyta</taxon>
        <taxon>Embryophyta</taxon>
        <taxon>Tracheophyta</taxon>
        <taxon>Spermatophyta</taxon>
        <taxon>Magnoliopsida</taxon>
        <taxon>eudicotyledons</taxon>
        <taxon>Gunneridae</taxon>
        <taxon>Pentapetalae</taxon>
        <taxon>asterids</taxon>
        <taxon>campanulids</taxon>
        <taxon>Asterales</taxon>
        <taxon>Asteraceae</taxon>
        <taxon>Asteroideae</taxon>
        <taxon>Heliantheae alliance</taxon>
        <taxon>Millerieae</taxon>
        <taxon>Smallanthus</taxon>
    </lineage>
</organism>
<dbReference type="Proteomes" id="UP001056120">
    <property type="component" value="Linkage Group LG10"/>
</dbReference>
<dbReference type="EMBL" id="CM042027">
    <property type="protein sequence ID" value="KAI3802792.1"/>
    <property type="molecule type" value="Genomic_DNA"/>
</dbReference>
<name>A0ACB9I403_9ASTR</name>
<reference evidence="1 2" key="2">
    <citation type="journal article" date="2022" name="Mol. Ecol. Resour.">
        <title>The genomes of chicory, endive, great burdock and yacon provide insights into Asteraceae paleo-polyploidization history and plant inulin production.</title>
        <authorList>
            <person name="Fan W."/>
            <person name="Wang S."/>
            <person name="Wang H."/>
            <person name="Wang A."/>
            <person name="Jiang F."/>
            <person name="Liu H."/>
            <person name="Zhao H."/>
            <person name="Xu D."/>
            <person name="Zhang Y."/>
        </authorList>
    </citation>
    <scope>NUCLEOTIDE SEQUENCE [LARGE SCALE GENOMIC DNA]</scope>
    <source>
        <strain evidence="2">cv. Yunnan</strain>
        <tissue evidence="1">Leaves</tissue>
    </source>
</reference>
<gene>
    <name evidence="1" type="ORF">L1987_30935</name>
</gene>
<sequence length="134" mass="15383">MGMANYFKLTDDSKIGSMELELKAAAVGLQILTTKTRINHSNPIFQRNQIPPSLPCFLKSCFLCHKHLSLNKDVYMYRGDQGFCSEECRSRQIYIDDIAQLEISTRRQSLNAGGRCDNHQNRHRRKSMVSPIFS</sequence>
<proteinExistence type="predicted"/>
<comment type="caution">
    <text evidence="1">The sequence shown here is derived from an EMBL/GenBank/DDBJ whole genome shotgun (WGS) entry which is preliminary data.</text>
</comment>
<protein>
    <submittedName>
        <fullName evidence="1">Uncharacterized protein</fullName>
    </submittedName>
</protein>